<dbReference type="GO" id="GO:0008893">
    <property type="term" value="F:guanosine-3',5'-bis(diphosphate) 3'-diphosphatase activity"/>
    <property type="evidence" value="ECO:0007669"/>
    <property type="project" value="TreeGrafter"/>
</dbReference>
<reference evidence="1 2" key="1">
    <citation type="journal article" date="2017" name="Int. J. Syst. Evol. Microbiol.">
        <title>Roseitalea porphyridii gen. nov., sp. nov., isolated from a red alga, and reclassification of Hoeflea suaedae Chung et al. 2013 as Pseudohoeflea suaedae gen. nov., comb. nov.</title>
        <authorList>
            <person name="Hyeon J.W."/>
            <person name="Jeong S.E."/>
            <person name="Baek K."/>
            <person name="Jeon C.O."/>
        </authorList>
    </citation>
    <scope>NUCLEOTIDE SEQUENCE [LARGE SCALE GENOMIC DNA]</scope>
    <source>
        <strain evidence="1 2">MA7-20</strain>
    </source>
</reference>
<dbReference type="PANTHER" id="PTHR46246">
    <property type="entry name" value="GUANOSINE-3',5'-BIS(DIPHOSPHATE) 3'-PYROPHOSPHOHYDROLASE MESH1"/>
    <property type="match status" value="1"/>
</dbReference>
<evidence type="ECO:0000313" key="1">
    <source>
        <dbReference type="EMBL" id="QBK31279.1"/>
    </source>
</evidence>
<sequence>MIAPSADPNANARLISEAALFAAHAHGNQTRTDRGDPYLVHLAEVAAMCAMLEPFDPVLVAAAWLHDTVEDTGVREPILRERFGGEIADLVMDVTDPPDLKGDARRQRQVDHTRDAGDRVKRLKLADKTSNVEELLDLPHEAFDAGANAGYLHWARKVVDVCRGLEPRLEARFDRSAARLEAEIEAARKRESGS</sequence>
<dbReference type="OrthoDB" id="9802385at2"/>
<name>A0A4P6V3G9_9HYPH</name>
<dbReference type="SUPFAM" id="SSF109604">
    <property type="entry name" value="HD-domain/PDEase-like"/>
    <property type="match status" value="1"/>
</dbReference>
<keyword evidence="1" id="KW-0378">Hydrolase</keyword>
<dbReference type="AlphaFoldDB" id="A0A4P6V3G9"/>
<dbReference type="GeneID" id="90768045"/>
<dbReference type="InterPro" id="IPR052194">
    <property type="entry name" value="MESH1"/>
</dbReference>
<dbReference type="Pfam" id="PF13328">
    <property type="entry name" value="HD_4"/>
    <property type="match status" value="1"/>
</dbReference>
<gene>
    <name evidence="1" type="ORF">E0E05_12115</name>
</gene>
<dbReference type="RefSeq" id="WP_131616947.1">
    <property type="nucleotide sequence ID" value="NZ_CP036532.1"/>
</dbReference>
<dbReference type="Proteomes" id="UP000293719">
    <property type="component" value="Chromosome"/>
</dbReference>
<protein>
    <submittedName>
        <fullName evidence="1">Bifunctional (P)ppGpp synthetase/guanosine-3',5'-bis(Diphosphate) 3'-pyrophosphohydrolase</fullName>
    </submittedName>
</protein>
<accession>A0A4P6V3G9</accession>
<dbReference type="PANTHER" id="PTHR46246:SF1">
    <property type="entry name" value="GUANOSINE-3',5'-BIS(DIPHOSPHATE) 3'-PYROPHOSPHOHYDROLASE MESH1"/>
    <property type="match status" value="1"/>
</dbReference>
<dbReference type="Gene3D" id="1.10.3210.10">
    <property type="entry name" value="Hypothetical protein af1432"/>
    <property type="match status" value="1"/>
</dbReference>
<evidence type="ECO:0000313" key="2">
    <source>
        <dbReference type="Proteomes" id="UP000293719"/>
    </source>
</evidence>
<dbReference type="KEGG" id="rpod:E0E05_12115"/>
<dbReference type="EMBL" id="CP036532">
    <property type="protein sequence ID" value="QBK31279.1"/>
    <property type="molecule type" value="Genomic_DNA"/>
</dbReference>
<keyword evidence="2" id="KW-1185">Reference proteome</keyword>
<proteinExistence type="predicted"/>
<organism evidence="1 2">
    <name type="scientific">Roseitalea porphyridii</name>
    <dbReference type="NCBI Taxonomy" id="1852022"/>
    <lineage>
        <taxon>Bacteria</taxon>
        <taxon>Pseudomonadati</taxon>
        <taxon>Pseudomonadota</taxon>
        <taxon>Alphaproteobacteria</taxon>
        <taxon>Hyphomicrobiales</taxon>
        <taxon>Ahrensiaceae</taxon>
        <taxon>Roseitalea</taxon>
    </lineage>
</organism>